<dbReference type="PANTHER" id="PTHR35789">
    <property type="entry name" value="SPORE GERMINATION PROTEIN B3"/>
    <property type="match status" value="1"/>
</dbReference>
<dbReference type="Proteomes" id="UP000076603">
    <property type="component" value="Unassembled WGS sequence"/>
</dbReference>
<evidence type="ECO:0000313" key="2">
    <source>
        <dbReference type="EMBL" id="KZL90775.1"/>
    </source>
</evidence>
<organism evidence="2 3">
    <name type="scientific">Clostridium magnum DSM 2767</name>
    <dbReference type="NCBI Taxonomy" id="1121326"/>
    <lineage>
        <taxon>Bacteria</taxon>
        <taxon>Bacillati</taxon>
        <taxon>Bacillota</taxon>
        <taxon>Clostridia</taxon>
        <taxon>Eubacteriales</taxon>
        <taxon>Clostridiaceae</taxon>
        <taxon>Clostridium</taxon>
    </lineage>
</organism>
<comment type="caution">
    <text evidence="2">The sequence shown here is derived from an EMBL/GenBank/DDBJ whole genome shotgun (WGS) entry which is preliminary data.</text>
</comment>
<reference evidence="2 3" key="1">
    <citation type="submission" date="2016-04" db="EMBL/GenBank/DDBJ databases">
        <title>Genome sequence of Clostridium magnum DSM 2767.</title>
        <authorList>
            <person name="Poehlein A."/>
            <person name="Uhlig R."/>
            <person name="Fischer R."/>
            <person name="Bahl H."/>
            <person name="Daniel R."/>
        </authorList>
    </citation>
    <scope>NUCLEOTIDE SEQUENCE [LARGE SCALE GENOMIC DNA]</scope>
    <source>
        <strain evidence="2 3">DSM 2767</strain>
    </source>
</reference>
<dbReference type="EMBL" id="LWAE01000004">
    <property type="protein sequence ID" value="KZL90775.1"/>
    <property type="molecule type" value="Genomic_DNA"/>
</dbReference>
<gene>
    <name evidence="2" type="ORF">CLMAG_36860</name>
</gene>
<evidence type="ECO:0000259" key="1">
    <source>
        <dbReference type="Pfam" id="PF05504"/>
    </source>
</evidence>
<dbReference type="PATRIC" id="fig|1121326.3.peg.3728"/>
<keyword evidence="3" id="KW-1185">Reference proteome</keyword>
<protein>
    <recommendedName>
        <fullName evidence="1">Spore germination GerAC-like C-terminal domain-containing protein</fullName>
    </recommendedName>
</protein>
<dbReference type="GO" id="GO:0009847">
    <property type="term" value="P:spore germination"/>
    <property type="evidence" value="ECO:0007669"/>
    <property type="project" value="InterPro"/>
</dbReference>
<proteinExistence type="predicted"/>
<dbReference type="InterPro" id="IPR046953">
    <property type="entry name" value="Spore_GerAC-like_C"/>
</dbReference>
<name>A0A161WGG8_9CLOT</name>
<dbReference type="PANTHER" id="PTHR35789:SF1">
    <property type="entry name" value="SPORE GERMINATION PROTEIN B3"/>
    <property type="match status" value="1"/>
</dbReference>
<sequence length="119" mass="14114">MRKYYTGEGSTYLTPDIIRSMEKKLENSIKSDVMAAIEKGQKEFKSDIFGFGFNLYRQHPREWHKDYEKIWDDIFPDIPIKVNIDAKINNTGTNIRKFFLDNYLFILSSNNDKNCDFNL</sequence>
<dbReference type="AlphaFoldDB" id="A0A161WGG8"/>
<dbReference type="GO" id="GO:0016020">
    <property type="term" value="C:membrane"/>
    <property type="evidence" value="ECO:0007669"/>
    <property type="project" value="InterPro"/>
</dbReference>
<evidence type="ECO:0000313" key="3">
    <source>
        <dbReference type="Proteomes" id="UP000076603"/>
    </source>
</evidence>
<dbReference type="Pfam" id="PF05504">
    <property type="entry name" value="Spore_GerAC"/>
    <property type="match status" value="1"/>
</dbReference>
<accession>A0A161WGG8</accession>
<feature type="domain" description="Spore germination GerAC-like C-terminal" evidence="1">
    <location>
        <begin position="10"/>
        <end position="92"/>
    </location>
</feature>
<dbReference type="STRING" id="1121326.CLMAG_36860"/>
<dbReference type="InterPro" id="IPR008844">
    <property type="entry name" value="Spore_GerAC-like"/>
</dbReference>
<dbReference type="InterPro" id="IPR038501">
    <property type="entry name" value="Spore_GerAC_C_sf"/>
</dbReference>
<dbReference type="Gene3D" id="3.30.300.210">
    <property type="entry name" value="Nutrient germinant receptor protein C, domain 3"/>
    <property type="match status" value="1"/>
</dbReference>